<dbReference type="EMBL" id="CACSIO010000062">
    <property type="protein sequence ID" value="CAA0125591.1"/>
    <property type="molecule type" value="Genomic_DNA"/>
</dbReference>
<accession>A0A5S9R1H9</accession>
<proteinExistence type="predicted"/>
<dbReference type="AlphaFoldDB" id="A0A5S9R1H9"/>
<organism evidence="1 2">
    <name type="scientific">BD1-7 clade bacterium</name>
    <dbReference type="NCBI Taxonomy" id="2029982"/>
    <lineage>
        <taxon>Bacteria</taxon>
        <taxon>Pseudomonadati</taxon>
        <taxon>Pseudomonadota</taxon>
        <taxon>Gammaproteobacteria</taxon>
        <taxon>Cellvibrionales</taxon>
        <taxon>Spongiibacteraceae</taxon>
        <taxon>BD1-7 clade</taxon>
    </lineage>
</organism>
<reference evidence="1 2" key="1">
    <citation type="submission" date="2019-11" db="EMBL/GenBank/DDBJ databases">
        <authorList>
            <person name="Holert J."/>
        </authorList>
    </citation>
    <scope>NUCLEOTIDE SEQUENCE [LARGE SCALE GENOMIC DNA]</scope>
    <source>
        <strain evidence="1">SB11_3</strain>
    </source>
</reference>
<dbReference type="Proteomes" id="UP000441399">
    <property type="component" value="Unassembled WGS sequence"/>
</dbReference>
<evidence type="ECO:0000313" key="1">
    <source>
        <dbReference type="EMBL" id="CAA0125591.1"/>
    </source>
</evidence>
<evidence type="ECO:0000313" key="2">
    <source>
        <dbReference type="Proteomes" id="UP000441399"/>
    </source>
</evidence>
<gene>
    <name evidence="1" type="ORF">OPDIPICF_03480</name>
</gene>
<name>A0A5S9R1H9_9GAMM</name>
<protein>
    <submittedName>
        <fullName evidence="1">Uncharacterized protein</fullName>
    </submittedName>
</protein>
<keyword evidence="2" id="KW-1185">Reference proteome</keyword>
<sequence length="42" mass="4402">MLPHCKKASNKAMQSDFATCHALCVPHKDAPGCYAVDGGVKA</sequence>